<feature type="domain" description="Cytochrome C Planctomycete-type" evidence="2">
    <location>
        <begin position="63"/>
        <end position="119"/>
    </location>
</feature>
<dbReference type="AlphaFoldDB" id="A0A382MDN7"/>
<dbReference type="Pfam" id="PF07583">
    <property type="entry name" value="PSCyt2"/>
    <property type="match status" value="1"/>
</dbReference>
<reference evidence="3" key="1">
    <citation type="submission" date="2018-05" db="EMBL/GenBank/DDBJ databases">
        <authorList>
            <person name="Lanie J.A."/>
            <person name="Ng W.-L."/>
            <person name="Kazmierczak K.M."/>
            <person name="Andrzejewski T.M."/>
            <person name="Davidsen T.M."/>
            <person name="Wayne K.J."/>
            <person name="Tettelin H."/>
            <person name="Glass J.I."/>
            <person name="Rusch D."/>
            <person name="Podicherti R."/>
            <person name="Tsui H.-C.T."/>
            <person name="Winkler M.E."/>
        </authorList>
    </citation>
    <scope>NUCLEOTIDE SEQUENCE</scope>
</reference>
<dbReference type="SUPFAM" id="SSF46626">
    <property type="entry name" value="Cytochrome c"/>
    <property type="match status" value="1"/>
</dbReference>
<dbReference type="EMBL" id="UINC01092922">
    <property type="protein sequence ID" value="SVC46916.1"/>
    <property type="molecule type" value="Genomic_DNA"/>
</dbReference>
<gene>
    <name evidence="3" type="ORF">METZ01_LOCUS299770</name>
</gene>
<evidence type="ECO:0000313" key="3">
    <source>
        <dbReference type="EMBL" id="SVC46916.1"/>
    </source>
</evidence>
<evidence type="ECO:0000259" key="1">
    <source>
        <dbReference type="Pfam" id="PF07583"/>
    </source>
</evidence>
<dbReference type="PANTHER" id="PTHR35889">
    <property type="entry name" value="CYCLOINULO-OLIGOSACCHARIDE FRUCTANOTRANSFERASE-RELATED"/>
    <property type="match status" value="1"/>
</dbReference>
<organism evidence="3">
    <name type="scientific">marine metagenome</name>
    <dbReference type="NCBI Taxonomy" id="408172"/>
    <lineage>
        <taxon>unclassified sequences</taxon>
        <taxon>metagenomes</taxon>
        <taxon>ecological metagenomes</taxon>
    </lineage>
</organism>
<proteinExistence type="predicted"/>
<dbReference type="InterPro" id="IPR011444">
    <property type="entry name" value="DUF1549"/>
</dbReference>
<sequence>MMHLKGVWISGRYNVSMIAMRTRVITVATLGLVSLGMAQDKPLTRAQVDFFEAKIRPVLATHCFECHGNKDKGGLKLNSREAALKGGDSGAVIVLGKPKQSLLIKAVEHLDEDLAMPPKKKLPAHVIDDLTRWIRDGAVWPEGKAVGFATGKITDKQREHWAFQPLKKVEIAEGHPVDALIRAKLDEQKLKQVKLAGKRTLIRRATFNLTGLPPAPAEVTVFLADQKSGAWERLIERLLASAHYGERWGRHWLDVV</sequence>
<feature type="non-terminal residue" evidence="3">
    <location>
        <position position="256"/>
    </location>
</feature>
<dbReference type="Pfam" id="PF07635">
    <property type="entry name" value="PSCyt1"/>
    <property type="match status" value="1"/>
</dbReference>
<name>A0A382MDN7_9ZZZZ</name>
<dbReference type="InterPro" id="IPR011429">
    <property type="entry name" value="Cyt_c_Planctomycete-type"/>
</dbReference>
<evidence type="ECO:0000259" key="2">
    <source>
        <dbReference type="Pfam" id="PF07635"/>
    </source>
</evidence>
<dbReference type="InterPro" id="IPR036909">
    <property type="entry name" value="Cyt_c-like_dom_sf"/>
</dbReference>
<evidence type="ECO:0008006" key="4">
    <source>
        <dbReference type="Google" id="ProtNLM"/>
    </source>
</evidence>
<dbReference type="GO" id="GO:0020037">
    <property type="term" value="F:heme binding"/>
    <property type="evidence" value="ECO:0007669"/>
    <property type="project" value="InterPro"/>
</dbReference>
<dbReference type="PANTHER" id="PTHR35889:SF3">
    <property type="entry name" value="F-BOX DOMAIN-CONTAINING PROTEIN"/>
    <property type="match status" value="1"/>
</dbReference>
<accession>A0A382MDN7</accession>
<feature type="domain" description="DUF1549" evidence="1">
    <location>
        <begin position="176"/>
        <end position="256"/>
    </location>
</feature>
<protein>
    <recommendedName>
        <fullName evidence="4">Cytochrome c domain-containing protein</fullName>
    </recommendedName>
</protein>
<dbReference type="GO" id="GO:0009055">
    <property type="term" value="F:electron transfer activity"/>
    <property type="evidence" value="ECO:0007669"/>
    <property type="project" value="InterPro"/>
</dbReference>